<keyword evidence="5 8" id="KW-0812">Transmembrane</keyword>
<evidence type="ECO:0000256" key="4">
    <source>
        <dbReference type="ARBA" id="ARBA00022679"/>
    </source>
</evidence>
<feature type="transmembrane region" description="Helical" evidence="8">
    <location>
        <begin position="393"/>
        <end position="413"/>
    </location>
</feature>
<evidence type="ECO:0000256" key="6">
    <source>
        <dbReference type="ARBA" id="ARBA00022989"/>
    </source>
</evidence>
<evidence type="ECO:0000256" key="3">
    <source>
        <dbReference type="ARBA" id="ARBA00022676"/>
    </source>
</evidence>
<feature type="transmembrane region" description="Helical" evidence="8">
    <location>
        <begin position="156"/>
        <end position="185"/>
    </location>
</feature>
<dbReference type="InterPro" id="IPR050297">
    <property type="entry name" value="LipidA_mod_glycosyltrf_83"/>
</dbReference>
<evidence type="ECO:0000256" key="1">
    <source>
        <dbReference type="ARBA" id="ARBA00004651"/>
    </source>
</evidence>
<comment type="subcellular location">
    <subcellularLocation>
        <location evidence="1">Cell membrane</location>
        <topology evidence="1">Multi-pass membrane protein</topology>
    </subcellularLocation>
</comment>
<keyword evidence="3" id="KW-0328">Glycosyltransferase</keyword>
<organism evidence="10">
    <name type="scientific">uncultured marine thaumarchaeote KM3_74_H09</name>
    <dbReference type="NCBI Taxonomy" id="1456276"/>
    <lineage>
        <taxon>Archaea</taxon>
        <taxon>Nitrososphaerota</taxon>
        <taxon>environmental samples</taxon>
    </lineage>
</organism>
<dbReference type="GO" id="GO:0005886">
    <property type="term" value="C:plasma membrane"/>
    <property type="evidence" value="ECO:0007669"/>
    <property type="project" value="UniProtKB-SubCell"/>
</dbReference>
<evidence type="ECO:0000313" key="10">
    <source>
        <dbReference type="EMBL" id="AIF16763.1"/>
    </source>
</evidence>
<name>A0A075HS78_9ARCH</name>
<proteinExistence type="predicted"/>
<feature type="transmembrane region" description="Helical" evidence="8">
    <location>
        <begin position="79"/>
        <end position="100"/>
    </location>
</feature>
<feature type="transmembrane region" description="Helical" evidence="8">
    <location>
        <begin position="197"/>
        <end position="217"/>
    </location>
</feature>
<protein>
    <recommendedName>
        <fullName evidence="9">Glycosyltransferase RgtA/B/C/D-like domain-containing protein</fullName>
    </recommendedName>
</protein>
<keyword evidence="2" id="KW-1003">Cell membrane</keyword>
<dbReference type="GO" id="GO:0016763">
    <property type="term" value="F:pentosyltransferase activity"/>
    <property type="evidence" value="ECO:0007669"/>
    <property type="project" value="TreeGrafter"/>
</dbReference>
<feature type="transmembrane region" description="Helical" evidence="8">
    <location>
        <begin position="369"/>
        <end position="387"/>
    </location>
</feature>
<feature type="transmembrane region" description="Helical" evidence="8">
    <location>
        <begin position="293"/>
        <end position="313"/>
    </location>
</feature>
<feature type="transmembrane region" description="Helical" evidence="8">
    <location>
        <begin position="7"/>
        <end position="25"/>
    </location>
</feature>
<dbReference type="EMBL" id="KF901064">
    <property type="protein sequence ID" value="AIF16763.1"/>
    <property type="molecule type" value="Genomic_DNA"/>
</dbReference>
<accession>A0A075HS78</accession>
<evidence type="ECO:0000259" key="9">
    <source>
        <dbReference type="Pfam" id="PF13231"/>
    </source>
</evidence>
<evidence type="ECO:0000256" key="5">
    <source>
        <dbReference type="ARBA" id="ARBA00022692"/>
    </source>
</evidence>
<feature type="transmembrane region" description="Helical" evidence="8">
    <location>
        <begin position="425"/>
        <end position="446"/>
    </location>
</feature>
<dbReference type="InterPro" id="IPR038731">
    <property type="entry name" value="RgtA/B/C-like"/>
</dbReference>
<dbReference type="GO" id="GO:0008610">
    <property type="term" value="P:lipid biosynthetic process"/>
    <property type="evidence" value="ECO:0007669"/>
    <property type="project" value="UniProtKB-ARBA"/>
</dbReference>
<dbReference type="PANTHER" id="PTHR33908">
    <property type="entry name" value="MANNOSYLTRANSFERASE YKCB-RELATED"/>
    <property type="match status" value="1"/>
</dbReference>
<evidence type="ECO:0000256" key="8">
    <source>
        <dbReference type="SAM" id="Phobius"/>
    </source>
</evidence>
<dbReference type="AlphaFoldDB" id="A0A075HS78"/>
<evidence type="ECO:0000256" key="2">
    <source>
        <dbReference type="ARBA" id="ARBA00022475"/>
    </source>
</evidence>
<feature type="transmembrane region" description="Helical" evidence="8">
    <location>
        <begin position="320"/>
        <end position="339"/>
    </location>
</feature>
<keyword evidence="7 8" id="KW-0472">Membrane</keyword>
<sequence>MQIKSNKYPIIVTVSFFTILLYVAFVHHNYWFEYDGIYFLGVGKEVIAGNGSNVISPDAPIGGPILHAVLSSVFGDAFAIGKLISLFSGTGIVFFSYYIIKNIFNSRVALLGQLFIAFNPILQLSSIQALNDLLPVFLIVSSLYFITKKNLKPSDIIISGALLGAAFMVRYQALVVIIAIIIFLLIRNRKIRINLSYGIIISVIFLIVCSPLLVYNYTTHGVLLDNDVDFYLLQLSKYQTDEWHKRVTESVVGNRANAIFLDFDLFLKNYFYNLSYHNPSRLFNFDTLDNLSIFPAISFLGTIPVFGGLIYCLKIKLNRNNIIATVTTAVSTISVIFLVGDITVHFFMIIIIPLLTLGILNIRNIEKNLLPLLVLPVVYFLIISIAPMYSADLLLPVLITAIILSAIFFVNVAPRLLSHLGSAHSAKIITIVLVSVVLLTNIGFSYKLFEYNLYDPLPDSEGLMSGAGAHKGVVGELYSLFQETEPKPQAGKDLKEVGDILSKQPGIENSYVMTRALSYAYYADSKHIYTDFMAGMKNDTINQFVTRENWSPYDIYYSNISSYPVDKNNLYKSTADYLIYQPPPAHFGNTTWYVKPVTYPDLQILLDPENPDIPSNFELLYKSDATQTVVYKIHH</sequence>
<evidence type="ECO:0000256" key="7">
    <source>
        <dbReference type="ARBA" id="ARBA00023136"/>
    </source>
</evidence>
<reference evidence="10" key="1">
    <citation type="journal article" date="2014" name="Genome Biol. Evol.">
        <title>Pangenome evidence for extensive interdomain horizontal transfer affecting lineage core and shell genes in uncultured planktonic thaumarchaeota and euryarchaeota.</title>
        <authorList>
            <person name="Deschamps P."/>
            <person name="Zivanovic Y."/>
            <person name="Moreira D."/>
            <person name="Rodriguez-Valera F."/>
            <person name="Lopez-Garcia P."/>
        </authorList>
    </citation>
    <scope>NUCLEOTIDE SEQUENCE</scope>
</reference>
<keyword evidence="4" id="KW-0808">Transferase</keyword>
<keyword evidence="6 8" id="KW-1133">Transmembrane helix</keyword>
<feature type="domain" description="Glycosyltransferase RgtA/B/C/D-like" evidence="9">
    <location>
        <begin position="58"/>
        <end position="215"/>
    </location>
</feature>
<dbReference type="Pfam" id="PF13231">
    <property type="entry name" value="PMT_2"/>
    <property type="match status" value="1"/>
</dbReference>
<dbReference type="PANTHER" id="PTHR33908:SF11">
    <property type="entry name" value="MEMBRANE PROTEIN"/>
    <property type="match status" value="1"/>
</dbReference>
<feature type="transmembrane region" description="Helical" evidence="8">
    <location>
        <begin position="345"/>
        <end position="362"/>
    </location>
</feature>